<evidence type="ECO:0000256" key="6">
    <source>
        <dbReference type="ARBA" id="ARBA00023136"/>
    </source>
</evidence>
<name>A0A133VNR9_9EURY</name>
<feature type="transmembrane region" description="Helical" evidence="7">
    <location>
        <begin position="20"/>
        <end position="38"/>
    </location>
</feature>
<dbReference type="GO" id="GO:0005886">
    <property type="term" value="C:plasma membrane"/>
    <property type="evidence" value="ECO:0007669"/>
    <property type="project" value="UniProtKB-SubCell"/>
</dbReference>
<keyword evidence="3" id="KW-1003">Cell membrane</keyword>
<evidence type="ECO:0000256" key="3">
    <source>
        <dbReference type="ARBA" id="ARBA00022475"/>
    </source>
</evidence>
<dbReference type="InterPro" id="IPR022791">
    <property type="entry name" value="L-PG_synthase/AglD"/>
</dbReference>
<dbReference type="Pfam" id="PF03706">
    <property type="entry name" value="LPG_synthase_TM"/>
    <property type="match status" value="1"/>
</dbReference>
<feature type="transmembrane region" description="Helical" evidence="7">
    <location>
        <begin position="50"/>
        <end position="67"/>
    </location>
</feature>
<feature type="transmembrane region" description="Helical" evidence="7">
    <location>
        <begin position="264"/>
        <end position="281"/>
    </location>
</feature>
<accession>A0A133VNR9</accession>
<dbReference type="PANTHER" id="PTHR39087:SF2">
    <property type="entry name" value="UPF0104 MEMBRANE PROTEIN MJ1595"/>
    <property type="match status" value="1"/>
</dbReference>
<gene>
    <name evidence="8" type="ORF">AKJ56_01930</name>
</gene>
<organism evidence="8 9">
    <name type="scientific">candidate division MSBL1 archaeon SCGC-AAA382N08</name>
    <dbReference type="NCBI Taxonomy" id="1698285"/>
    <lineage>
        <taxon>Archaea</taxon>
        <taxon>Methanobacteriati</taxon>
        <taxon>Methanobacteriota</taxon>
        <taxon>candidate division MSBL1</taxon>
    </lineage>
</organism>
<feature type="transmembrane region" description="Helical" evidence="7">
    <location>
        <begin position="163"/>
        <end position="185"/>
    </location>
</feature>
<comment type="caution">
    <text evidence="8">The sequence shown here is derived from an EMBL/GenBank/DDBJ whole genome shotgun (WGS) entry which is preliminary data.</text>
</comment>
<dbReference type="AlphaFoldDB" id="A0A133VNR9"/>
<evidence type="ECO:0000256" key="1">
    <source>
        <dbReference type="ARBA" id="ARBA00004651"/>
    </source>
</evidence>
<evidence type="ECO:0000256" key="7">
    <source>
        <dbReference type="SAM" id="Phobius"/>
    </source>
</evidence>
<dbReference type="NCBIfam" id="TIGR00374">
    <property type="entry name" value="flippase-like domain"/>
    <property type="match status" value="1"/>
</dbReference>
<comment type="similarity">
    <text evidence="2">Belongs to the UPF0104 family.</text>
</comment>
<keyword evidence="5 7" id="KW-1133">Transmembrane helix</keyword>
<sequence length="346" mass="39160">MELKIRSDKMDSKDAWKVGIPLWLGIGIFAIAFRYIGFGEILQNLRGLNLFLYFLAILCIICSIFLWTLRWKFFIEVEGHKTSTYNLFKTLLVGLAINNLTPLAKLGGEPVRAYLLRRNENIRMREGLASVLAELTILFIVTLAFIILSLFLIPFVISPPSWVILMVIPFALAAALILAGIVGIYSGRNIVIRIIEWFGSKIERLEPYKKKLIDRYLEFQRVFRRSLKNRKAFSKALVAAVLSRAFNFAKFYLIFLALGYRIDFLTLFIGMGVSIIVLSLPTTPGSLGVYEGGFISIFAFLGVPPQIAATVVFLERLVWFWGVTIVGGSLGTYYGIDIWKSSKRET</sequence>
<evidence type="ECO:0008006" key="10">
    <source>
        <dbReference type="Google" id="ProtNLM"/>
    </source>
</evidence>
<evidence type="ECO:0000256" key="2">
    <source>
        <dbReference type="ARBA" id="ARBA00011061"/>
    </source>
</evidence>
<feature type="transmembrane region" description="Helical" evidence="7">
    <location>
        <begin position="128"/>
        <end position="157"/>
    </location>
</feature>
<proteinExistence type="inferred from homology"/>
<dbReference type="Proteomes" id="UP000070175">
    <property type="component" value="Unassembled WGS sequence"/>
</dbReference>
<keyword evidence="9" id="KW-1185">Reference proteome</keyword>
<evidence type="ECO:0000256" key="4">
    <source>
        <dbReference type="ARBA" id="ARBA00022692"/>
    </source>
</evidence>
<protein>
    <recommendedName>
        <fullName evidence="10">Flippase-like domain-containing protein</fullName>
    </recommendedName>
</protein>
<keyword evidence="6 7" id="KW-0472">Membrane</keyword>
<keyword evidence="4 7" id="KW-0812">Transmembrane</keyword>
<dbReference type="PANTHER" id="PTHR39087">
    <property type="entry name" value="UPF0104 MEMBRANE PROTEIN MJ1595"/>
    <property type="match status" value="1"/>
</dbReference>
<feature type="transmembrane region" description="Helical" evidence="7">
    <location>
        <begin position="293"/>
        <end position="312"/>
    </location>
</feature>
<comment type="subcellular location">
    <subcellularLocation>
        <location evidence="1">Cell membrane</location>
        <topology evidence="1">Multi-pass membrane protein</topology>
    </subcellularLocation>
</comment>
<feature type="transmembrane region" description="Helical" evidence="7">
    <location>
        <begin position="236"/>
        <end position="258"/>
    </location>
</feature>
<evidence type="ECO:0000313" key="9">
    <source>
        <dbReference type="Proteomes" id="UP000070175"/>
    </source>
</evidence>
<evidence type="ECO:0000256" key="5">
    <source>
        <dbReference type="ARBA" id="ARBA00022989"/>
    </source>
</evidence>
<reference evidence="8 9" key="1">
    <citation type="journal article" date="2016" name="Sci. Rep.">
        <title>Metabolic traits of an uncultured archaeal lineage -MSBL1- from brine pools of the Red Sea.</title>
        <authorList>
            <person name="Mwirichia R."/>
            <person name="Alam I."/>
            <person name="Rashid M."/>
            <person name="Vinu M."/>
            <person name="Ba-Alawi W."/>
            <person name="Anthony Kamau A."/>
            <person name="Kamanda Ngugi D."/>
            <person name="Goker M."/>
            <person name="Klenk H.P."/>
            <person name="Bajic V."/>
            <person name="Stingl U."/>
        </authorList>
    </citation>
    <scope>NUCLEOTIDE SEQUENCE [LARGE SCALE GENOMIC DNA]</scope>
    <source>
        <strain evidence="8">SCGC-AAA382N08</strain>
    </source>
</reference>
<feature type="transmembrane region" description="Helical" evidence="7">
    <location>
        <begin position="318"/>
        <end position="336"/>
    </location>
</feature>
<dbReference type="EMBL" id="LHYJ01000030">
    <property type="protein sequence ID" value="KXB08051.1"/>
    <property type="molecule type" value="Genomic_DNA"/>
</dbReference>
<evidence type="ECO:0000313" key="8">
    <source>
        <dbReference type="EMBL" id="KXB08051.1"/>
    </source>
</evidence>